<feature type="domain" description="Flavin reductase like" evidence="2">
    <location>
        <begin position="22"/>
        <end position="168"/>
    </location>
</feature>
<dbReference type="EMBL" id="AP014938">
    <property type="protein sequence ID" value="BAS20037.1"/>
    <property type="molecule type" value="Genomic_DNA"/>
</dbReference>
<sequence>MTETIAAQAPLADTSEQFKLAFGHQPAGVAIITATDENGAPAGFTASSLTSVAAEPPIIAFSLKANSGSAAKIAAAPSFLVHMLDAENVTLAKNFATHDYPRFEDPSTWEFIHTGEPLVHGVRRVLRATPLSRVEAGPALVFTAKVEEFIRNGCEGTPLVYHSRNFHALGDHSNVNNYSI</sequence>
<dbReference type="InterPro" id="IPR002563">
    <property type="entry name" value="Flavin_Rdtase-like_dom"/>
</dbReference>
<protein>
    <submittedName>
        <fullName evidence="3">NADH-FMN oxidoreductase</fullName>
    </submittedName>
</protein>
<dbReference type="AlphaFoldDB" id="A0A0K2RZL9"/>
<evidence type="ECO:0000256" key="1">
    <source>
        <dbReference type="ARBA" id="ARBA00023002"/>
    </source>
</evidence>
<dbReference type="GO" id="GO:0042602">
    <property type="term" value="F:riboflavin reductase (NADPH) activity"/>
    <property type="evidence" value="ECO:0007669"/>
    <property type="project" value="TreeGrafter"/>
</dbReference>
<gene>
    <name evidence="3" type="ORF">RM6536_0790</name>
</gene>
<dbReference type="InterPro" id="IPR050268">
    <property type="entry name" value="NADH-dep_flavin_reductase"/>
</dbReference>
<accession>A0A0K2RZL9</accession>
<evidence type="ECO:0000313" key="4">
    <source>
        <dbReference type="Proteomes" id="UP000066203"/>
    </source>
</evidence>
<dbReference type="SUPFAM" id="SSF50475">
    <property type="entry name" value="FMN-binding split barrel"/>
    <property type="match status" value="1"/>
</dbReference>
<name>A0A0K2RZL9_9MICC</name>
<dbReference type="PANTHER" id="PTHR30466:SF1">
    <property type="entry name" value="FMN REDUCTASE (NADH) RUTF"/>
    <property type="match status" value="1"/>
</dbReference>
<reference evidence="4" key="1">
    <citation type="submission" date="2015-08" db="EMBL/GenBank/DDBJ databases">
        <title>Complete genome sequence of Rothia mucilaginosa strain NUM-Rm6536.</title>
        <authorList>
            <person name="Nambu T."/>
        </authorList>
    </citation>
    <scope>NUCLEOTIDE SEQUENCE [LARGE SCALE GENOMIC DNA]</scope>
    <source>
        <strain evidence="4">NUM-Rm6536</strain>
    </source>
</reference>
<dbReference type="GO" id="GO:0006208">
    <property type="term" value="P:pyrimidine nucleobase catabolic process"/>
    <property type="evidence" value="ECO:0007669"/>
    <property type="project" value="TreeGrafter"/>
</dbReference>
<dbReference type="RefSeq" id="WP_060824146.1">
    <property type="nucleotide sequence ID" value="NZ_AP014938.1"/>
</dbReference>
<dbReference type="Gene3D" id="2.30.110.10">
    <property type="entry name" value="Electron Transport, Fmn-binding Protein, Chain A"/>
    <property type="match status" value="1"/>
</dbReference>
<proteinExistence type="predicted"/>
<evidence type="ECO:0000313" key="3">
    <source>
        <dbReference type="EMBL" id="BAS20037.1"/>
    </source>
</evidence>
<keyword evidence="1" id="KW-0560">Oxidoreductase</keyword>
<dbReference type="Proteomes" id="UP000066203">
    <property type="component" value="Chromosome"/>
</dbReference>
<evidence type="ECO:0000259" key="2">
    <source>
        <dbReference type="SMART" id="SM00903"/>
    </source>
</evidence>
<dbReference type="PANTHER" id="PTHR30466">
    <property type="entry name" value="FLAVIN REDUCTASE"/>
    <property type="match status" value="1"/>
</dbReference>
<dbReference type="PATRIC" id="fig|43675.28.peg.808"/>
<dbReference type="Pfam" id="PF01613">
    <property type="entry name" value="Flavin_Reduct"/>
    <property type="match status" value="1"/>
</dbReference>
<dbReference type="SMART" id="SM00903">
    <property type="entry name" value="Flavin_Reduct"/>
    <property type="match status" value="1"/>
</dbReference>
<organism evidence="3">
    <name type="scientific">Rothia mucilaginosa</name>
    <dbReference type="NCBI Taxonomy" id="43675"/>
    <lineage>
        <taxon>Bacteria</taxon>
        <taxon>Bacillati</taxon>
        <taxon>Actinomycetota</taxon>
        <taxon>Actinomycetes</taxon>
        <taxon>Micrococcales</taxon>
        <taxon>Micrococcaceae</taxon>
        <taxon>Rothia</taxon>
    </lineage>
</organism>
<dbReference type="InterPro" id="IPR012349">
    <property type="entry name" value="Split_barrel_FMN-bd"/>
</dbReference>
<dbReference type="GO" id="GO:0010181">
    <property type="term" value="F:FMN binding"/>
    <property type="evidence" value="ECO:0007669"/>
    <property type="project" value="InterPro"/>
</dbReference>